<dbReference type="InterPro" id="IPR018247">
    <property type="entry name" value="EF_Hand_1_Ca_BS"/>
</dbReference>
<dbReference type="Gene3D" id="1.10.238.10">
    <property type="entry name" value="EF-hand"/>
    <property type="match status" value="1"/>
</dbReference>
<keyword evidence="2" id="KW-0732">Signal</keyword>
<dbReference type="Pfam" id="PF13499">
    <property type="entry name" value="EF-hand_7"/>
    <property type="match status" value="1"/>
</dbReference>
<keyword evidence="1" id="KW-0106">Calcium</keyword>
<dbReference type="Gene3D" id="3.30.70.2800">
    <property type="match status" value="1"/>
</dbReference>
<dbReference type="GO" id="GO:0005509">
    <property type="term" value="F:calcium ion binding"/>
    <property type="evidence" value="ECO:0007669"/>
    <property type="project" value="InterPro"/>
</dbReference>
<dbReference type="SUPFAM" id="SSF47473">
    <property type="entry name" value="EF-hand"/>
    <property type="match status" value="1"/>
</dbReference>
<dbReference type="InterPro" id="IPR011992">
    <property type="entry name" value="EF-hand-dom_pair"/>
</dbReference>
<evidence type="ECO:0000259" key="3">
    <source>
        <dbReference type="Pfam" id="PF13499"/>
    </source>
</evidence>
<feature type="signal peptide" evidence="2">
    <location>
        <begin position="1"/>
        <end position="18"/>
    </location>
</feature>
<evidence type="ECO:0000313" key="4">
    <source>
        <dbReference type="EMBL" id="KAI1618827.1"/>
    </source>
</evidence>
<protein>
    <recommendedName>
        <fullName evidence="3">EF-hand domain-containing protein</fullName>
    </recommendedName>
</protein>
<evidence type="ECO:0000256" key="1">
    <source>
        <dbReference type="ARBA" id="ARBA00022837"/>
    </source>
</evidence>
<feature type="domain" description="EF-hand" evidence="3">
    <location>
        <begin position="97"/>
        <end position="161"/>
    </location>
</feature>
<comment type="caution">
    <text evidence="4">The sequence shown here is derived from an EMBL/GenBank/DDBJ whole genome shotgun (WGS) entry which is preliminary data.</text>
</comment>
<dbReference type="PROSITE" id="PS00018">
    <property type="entry name" value="EF_HAND_1"/>
    <property type="match status" value="2"/>
</dbReference>
<keyword evidence="5" id="KW-1185">Reference proteome</keyword>
<reference evidence="4" key="1">
    <citation type="journal article" date="2022" name="bioRxiv">
        <title>Deciphering the potential niche of two novel black yeast fungi from a biological soil crust based on their genomes, phenotypes, and melanin regulation.</title>
        <authorList>
            <consortium name="DOE Joint Genome Institute"/>
            <person name="Carr E.C."/>
            <person name="Barton Q."/>
            <person name="Grambo S."/>
            <person name="Sullivan M."/>
            <person name="Renfro C.M."/>
            <person name="Kuo A."/>
            <person name="Pangilinan J."/>
            <person name="Lipzen A."/>
            <person name="Keymanesh K."/>
            <person name="Savage E."/>
            <person name="Barry K."/>
            <person name="Grigoriev I.V."/>
            <person name="Riekhof W.R."/>
            <person name="Harris S.S."/>
        </authorList>
    </citation>
    <scope>NUCLEOTIDE SEQUENCE</scope>
    <source>
        <strain evidence="4">JF 03-4F</strain>
    </source>
</reference>
<accession>A0AAN6E7U7</accession>
<proteinExistence type="predicted"/>
<dbReference type="InterPro" id="IPR002048">
    <property type="entry name" value="EF_hand_dom"/>
</dbReference>
<dbReference type="Proteomes" id="UP001203852">
    <property type="component" value="Unassembled WGS sequence"/>
</dbReference>
<evidence type="ECO:0000256" key="2">
    <source>
        <dbReference type="SAM" id="SignalP"/>
    </source>
</evidence>
<evidence type="ECO:0000313" key="5">
    <source>
        <dbReference type="Proteomes" id="UP001203852"/>
    </source>
</evidence>
<gene>
    <name evidence="4" type="ORF">EDD36DRAFT_427281</name>
</gene>
<feature type="chain" id="PRO_5043000722" description="EF-hand domain-containing protein" evidence="2">
    <location>
        <begin position="19"/>
        <end position="170"/>
    </location>
</feature>
<sequence length="170" mass="18252">MRSSILACFFASAALVASFCCDDTHPTDDGAHCADGTYTGVGCCSYGPCNIFCCNCDAPCRQASTRMAARDFTLPWESNGGDPTCGLFQTENQCALDKFQALDANKDGILTLSEVLADIEVVRPFINSFGLDNATITKDITLLFNTYDVDKNGNLTFAEVLTPQVVDTQA</sequence>
<dbReference type="AlphaFoldDB" id="A0AAN6E7U7"/>
<name>A0AAN6E7U7_9EURO</name>
<organism evidence="4 5">
    <name type="scientific">Exophiala viscosa</name>
    <dbReference type="NCBI Taxonomy" id="2486360"/>
    <lineage>
        <taxon>Eukaryota</taxon>
        <taxon>Fungi</taxon>
        <taxon>Dikarya</taxon>
        <taxon>Ascomycota</taxon>
        <taxon>Pezizomycotina</taxon>
        <taxon>Eurotiomycetes</taxon>
        <taxon>Chaetothyriomycetidae</taxon>
        <taxon>Chaetothyriales</taxon>
        <taxon>Herpotrichiellaceae</taxon>
        <taxon>Exophiala</taxon>
    </lineage>
</organism>
<dbReference type="EMBL" id="MU404350">
    <property type="protein sequence ID" value="KAI1618827.1"/>
    <property type="molecule type" value="Genomic_DNA"/>
</dbReference>